<dbReference type="EMBL" id="QOHR01000013">
    <property type="protein sequence ID" value="REC56165.1"/>
    <property type="molecule type" value="Genomic_DNA"/>
</dbReference>
<proteinExistence type="predicted"/>
<feature type="transmembrane region" description="Helical" evidence="6">
    <location>
        <begin position="266"/>
        <end position="284"/>
    </location>
</feature>
<evidence type="ECO:0000256" key="1">
    <source>
        <dbReference type="ARBA" id="ARBA00004651"/>
    </source>
</evidence>
<evidence type="ECO:0000256" key="6">
    <source>
        <dbReference type="SAM" id="Phobius"/>
    </source>
</evidence>
<feature type="transmembrane region" description="Helical" evidence="6">
    <location>
        <begin position="233"/>
        <end position="254"/>
    </location>
</feature>
<comment type="subcellular location">
    <subcellularLocation>
        <location evidence="1">Cell membrane</location>
        <topology evidence="1">Multi-pass membrane protein</topology>
    </subcellularLocation>
</comment>
<feature type="transmembrane region" description="Helical" evidence="6">
    <location>
        <begin position="97"/>
        <end position="117"/>
    </location>
</feature>
<evidence type="ECO:0000256" key="4">
    <source>
        <dbReference type="ARBA" id="ARBA00022989"/>
    </source>
</evidence>
<feature type="transmembrane region" description="Helical" evidence="6">
    <location>
        <begin position="191"/>
        <end position="213"/>
    </location>
</feature>
<dbReference type="InterPro" id="IPR011701">
    <property type="entry name" value="MFS"/>
</dbReference>
<keyword evidence="4 6" id="KW-1133">Transmembrane helix</keyword>
<keyword evidence="9" id="KW-1185">Reference proteome</keyword>
<feature type="transmembrane region" description="Helical" evidence="6">
    <location>
        <begin position="74"/>
        <end position="91"/>
    </location>
</feature>
<feature type="transmembrane region" description="Helical" evidence="6">
    <location>
        <begin position="363"/>
        <end position="384"/>
    </location>
</feature>
<evidence type="ECO:0000259" key="7">
    <source>
        <dbReference type="PROSITE" id="PS50850"/>
    </source>
</evidence>
<evidence type="ECO:0000256" key="5">
    <source>
        <dbReference type="ARBA" id="ARBA00023136"/>
    </source>
</evidence>
<organism evidence="8 9">
    <name type="scientific">Rhodosalinus sediminis</name>
    <dbReference type="NCBI Taxonomy" id="1940533"/>
    <lineage>
        <taxon>Bacteria</taxon>
        <taxon>Pseudomonadati</taxon>
        <taxon>Pseudomonadota</taxon>
        <taxon>Alphaproteobacteria</taxon>
        <taxon>Rhodobacterales</taxon>
        <taxon>Paracoccaceae</taxon>
        <taxon>Rhodosalinus</taxon>
    </lineage>
</organism>
<dbReference type="AlphaFoldDB" id="A0A3D9BRM4"/>
<dbReference type="GO" id="GO:0005886">
    <property type="term" value="C:plasma membrane"/>
    <property type="evidence" value="ECO:0007669"/>
    <property type="project" value="UniProtKB-SubCell"/>
</dbReference>
<keyword evidence="2" id="KW-1003">Cell membrane</keyword>
<dbReference type="Gene3D" id="1.20.1250.20">
    <property type="entry name" value="MFS general substrate transporter like domains"/>
    <property type="match status" value="2"/>
</dbReference>
<dbReference type="InterPro" id="IPR020846">
    <property type="entry name" value="MFS_dom"/>
</dbReference>
<keyword evidence="5 6" id="KW-0472">Membrane</keyword>
<evidence type="ECO:0000313" key="8">
    <source>
        <dbReference type="EMBL" id="REC56165.1"/>
    </source>
</evidence>
<evidence type="ECO:0000256" key="2">
    <source>
        <dbReference type="ARBA" id="ARBA00022475"/>
    </source>
</evidence>
<dbReference type="SUPFAM" id="SSF103473">
    <property type="entry name" value="MFS general substrate transporter"/>
    <property type="match status" value="1"/>
</dbReference>
<feature type="transmembrane region" description="Helical" evidence="6">
    <location>
        <begin position="290"/>
        <end position="310"/>
    </location>
</feature>
<comment type="caution">
    <text evidence="8">The sequence shown here is derived from an EMBL/GenBank/DDBJ whole genome shotgun (WGS) entry which is preliminary data.</text>
</comment>
<dbReference type="PANTHER" id="PTHR43124:SF3">
    <property type="entry name" value="CHLORAMPHENICOL EFFLUX PUMP RV0191"/>
    <property type="match status" value="1"/>
</dbReference>
<dbReference type="Pfam" id="PF07690">
    <property type="entry name" value="MFS_1"/>
    <property type="match status" value="1"/>
</dbReference>
<evidence type="ECO:0000256" key="3">
    <source>
        <dbReference type="ARBA" id="ARBA00022692"/>
    </source>
</evidence>
<sequence>MRLGLVLLGLAYVFSQFFRAFLAVLADPLARDLGATPDDLAQASGLWFLAFAAMQVPVGWALDRLGPRRTASTLFLIGGAGGAVLFGLAQTPAHVSAAMALIGVGCAPVLMGSYFIFARSFPASAFATLGAVMIGVGSIGNLASTVPLELLVEAVGWRATLFALGGVTGALALAMVAFVQDPPALEGGAKGSLLDVLRIPALWLIMPLMLVHYAPAAGLRGLWIGPYMAEVQATTAGTATLIMGLAMIAGTFAYGPLDRWLGTRKWVVAGGTLLGAAACLALWAAPLAGYWTALALFAAVGFFGMGYPLMMAHARANVPMHLAGRGVTLMNLFSIGGVGLMQMVTGRLHAGVAAGADSAVAPYAAVFLLFGALLIVGLIPYLFVRDRLD</sequence>
<feature type="domain" description="Major facilitator superfamily (MFS) profile" evidence="7">
    <location>
        <begin position="1"/>
        <end position="389"/>
    </location>
</feature>
<dbReference type="PANTHER" id="PTHR43124">
    <property type="entry name" value="PURINE EFFLUX PUMP PBUE"/>
    <property type="match status" value="1"/>
</dbReference>
<dbReference type="PROSITE" id="PS50850">
    <property type="entry name" value="MFS"/>
    <property type="match status" value="1"/>
</dbReference>
<evidence type="ECO:0000313" key="9">
    <source>
        <dbReference type="Proteomes" id="UP000257131"/>
    </source>
</evidence>
<reference evidence="8 9" key="1">
    <citation type="journal article" date="2017" name="Int. J. Syst. Evol. Microbiol.">
        <title>Rhodosalinus sediminis gen. nov., sp. nov., isolated from marine saltern.</title>
        <authorList>
            <person name="Guo L.Y."/>
            <person name="Ling S.K."/>
            <person name="Li C.M."/>
            <person name="Chen G.J."/>
            <person name="Du Z.J."/>
        </authorList>
    </citation>
    <scope>NUCLEOTIDE SEQUENCE [LARGE SCALE GENOMIC DNA]</scope>
    <source>
        <strain evidence="8 9">WDN1C137</strain>
    </source>
</reference>
<feature type="transmembrane region" description="Helical" evidence="6">
    <location>
        <begin position="155"/>
        <end position="179"/>
    </location>
</feature>
<dbReference type="GO" id="GO:0022857">
    <property type="term" value="F:transmembrane transporter activity"/>
    <property type="evidence" value="ECO:0007669"/>
    <property type="project" value="InterPro"/>
</dbReference>
<feature type="transmembrane region" description="Helical" evidence="6">
    <location>
        <begin position="322"/>
        <end position="343"/>
    </location>
</feature>
<dbReference type="RefSeq" id="WP_115980010.1">
    <property type="nucleotide sequence ID" value="NZ_QOHR01000013.1"/>
</dbReference>
<dbReference type="Proteomes" id="UP000257131">
    <property type="component" value="Unassembled WGS sequence"/>
</dbReference>
<name>A0A3D9BRM4_9RHOB</name>
<keyword evidence="3 6" id="KW-0812">Transmembrane</keyword>
<dbReference type="OrthoDB" id="272777at2"/>
<gene>
    <name evidence="8" type="ORF">DRV84_10070</name>
</gene>
<dbReference type="InterPro" id="IPR050189">
    <property type="entry name" value="MFS_Efflux_Transporters"/>
</dbReference>
<protein>
    <submittedName>
        <fullName evidence="8">MFS transporter</fullName>
    </submittedName>
</protein>
<feature type="transmembrane region" description="Helical" evidence="6">
    <location>
        <begin position="124"/>
        <end position="143"/>
    </location>
</feature>
<feature type="transmembrane region" description="Helical" evidence="6">
    <location>
        <begin position="42"/>
        <end position="62"/>
    </location>
</feature>
<accession>A0A3D9BRM4</accession>
<dbReference type="InterPro" id="IPR036259">
    <property type="entry name" value="MFS_trans_sf"/>
</dbReference>